<feature type="region of interest" description="Disordered" evidence="1">
    <location>
        <begin position="823"/>
        <end position="842"/>
    </location>
</feature>
<feature type="compositionally biased region" description="Basic and acidic residues" evidence="1">
    <location>
        <begin position="829"/>
        <end position="842"/>
    </location>
</feature>
<feature type="compositionally biased region" description="Basic residues" evidence="1">
    <location>
        <begin position="33"/>
        <end position="47"/>
    </location>
</feature>
<name>A0A8I6RQV8_CIMLE</name>
<dbReference type="AlphaFoldDB" id="A0A8I6RQV8"/>
<accession>A0A8I6RQV8</accession>
<dbReference type="GeneID" id="106666652"/>
<proteinExistence type="predicted"/>
<protein>
    <submittedName>
        <fullName evidence="2">Uncharacterized protein</fullName>
    </submittedName>
</protein>
<dbReference type="Proteomes" id="UP000494040">
    <property type="component" value="Unassembled WGS sequence"/>
</dbReference>
<feature type="region of interest" description="Disordered" evidence="1">
    <location>
        <begin position="28"/>
        <end position="47"/>
    </location>
</feature>
<sequence length="1277" mass="146470">MEHKGEGDGSGPSDYSFCTPPYQQTPELVQLSGKRKSNQLRKSAKRLKSSYPKLDTNFIKVASSANKKPFPDVGTMDEKKFSFCSNTVRKIDSLDSSDKIVESAVKNNNYSEVSYFDFHKVDLLNSNKAKSRNRKTLFPCTSYDVDKTENSTSVRTCNPLYYKSNVKSVATRTLESKKHLDKNDHIRKPSLDFTLSSDNLKATKCKNKLKTTNEGSRQMELEQSVLEATPPSVKSRKIRSMKKHIFQELKTDQLNDKVPRDEHMLKNNLTKWETTPTKICSSSSTLDCTVSHRTKYCAKTRHISKKRLAIIAEDDAVIPPTPPKQKKSKDLKNICAQWKDVSLFQGRQNAEQEIRTRRKKKVDKNSILLNNKSNICKGDSPVIKNVEEYNDNIQTSQSVTFESRLIEDVSSSESEIGGQYVIETEETPEKPNLHLEKFQIENSQESLSACSFKHKHNTIEDFSSPESENKYLYNIEVERTPERPVFNTKDFQIENSPKVEVLLNQKKNNPYIDHKIEDLSSQESENKYLYTIETENTPEKPVFNMKNYQIESSQNLEEVLLHPEELNGFNHQKIEDLSSPESENTYLYNIEMAHTPERPVFGMKDFQIESSPKVEVLLTSNKINSHKDQKIEELSSQESENNYSYNIESEETPERPVYIGKNFLIESSPKQVMLNLKKINSSTYHKIEDLSSPESVMNNLYTIETEETPERSSFNLNYPKIENSPYPREKILNKNKLEISYTFEDDDQMIDDPSSPGSKTEQRYVIETEESPTKSINMKDFEIEDSQTPDEALLSGSFMPASQVIDMLPDYFMKNMKIESSHSLSQFKHPKEKEERKIQHKSDPVVISSSQRSVINPKRNLFAKEKSDLNIIQTEDEAIPKKLQPPEVGSSHDKIDNENHIVENKYTPNFKKKPKSGLLLKKAYKVASKIRKSHNLFTHEVKSGLRSLSDKQTSLLELISSHSDDNVYYLVCKPVHNTFDSLKVKKVIIVANDISTKTLNMKYVIVHFPVTVLWSPALNYVLALVGNKINLVENVNFDKRVNRISSINVNNFAINNLGKKMVRTLQSNGNNSVFDLAIGQLLMPELALNLIVIHLFYIEQDSYILGLDAEEQFCLLCFSGQDSEKIKSKKSLYDGSTIVTKGFCFIGASVDNMIRSLLEFATGREVKTDQFFILAPAVENWEVKSTTRPLVKWKSTTQIETVVKENNPEKRYKIIVPSVIYNEGEFFICDNSYGTKYRVKHLKKEEPFVQTNVRVLDGVFYRNGTFLVDQFTKVIYL</sequence>
<dbReference type="RefSeq" id="XP_014249477.1">
    <property type="nucleotide sequence ID" value="XM_014393991.2"/>
</dbReference>
<organism evidence="2 3">
    <name type="scientific">Cimex lectularius</name>
    <name type="common">Bed bug</name>
    <name type="synonym">Acanthia lectularia</name>
    <dbReference type="NCBI Taxonomy" id="79782"/>
    <lineage>
        <taxon>Eukaryota</taxon>
        <taxon>Metazoa</taxon>
        <taxon>Ecdysozoa</taxon>
        <taxon>Arthropoda</taxon>
        <taxon>Hexapoda</taxon>
        <taxon>Insecta</taxon>
        <taxon>Pterygota</taxon>
        <taxon>Neoptera</taxon>
        <taxon>Paraneoptera</taxon>
        <taxon>Hemiptera</taxon>
        <taxon>Heteroptera</taxon>
        <taxon>Panheteroptera</taxon>
        <taxon>Cimicomorpha</taxon>
        <taxon>Cimicidae</taxon>
        <taxon>Cimex</taxon>
    </lineage>
</organism>
<dbReference type="EnsemblMetazoa" id="XM_014393991.2">
    <property type="protein sequence ID" value="XP_014249477.1"/>
    <property type="gene ID" value="LOC106666652"/>
</dbReference>
<keyword evidence="3" id="KW-1185">Reference proteome</keyword>
<reference evidence="2" key="1">
    <citation type="submission" date="2022-01" db="UniProtKB">
        <authorList>
            <consortium name="EnsemblMetazoa"/>
        </authorList>
    </citation>
    <scope>IDENTIFICATION</scope>
</reference>
<evidence type="ECO:0000313" key="2">
    <source>
        <dbReference type="EnsemblMetazoa" id="XP_014249477.1"/>
    </source>
</evidence>
<evidence type="ECO:0000256" key="1">
    <source>
        <dbReference type="SAM" id="MobiDB-lite"/>
    </source>
</evidence>
<evidence type="ECO:0000313" key="3">
    <source>
        <dbReference type="Proteomes" id="UP000494040"/>
    </source>
</evidence>
<dbReference type="KEGG" id="clec:106666652"/>
<feature type="region of interest" description="Disordered" evidence="1">
    <location>
        <begin position="1"/>
        <end position="22"/>
    </location>
</feature>